<evidence type="ECO:0000313" key="2">
    <source>
        <dbReference type="EMBL" id="MFA1558004.1"/>
    </source>
</evidence>
<protein>
    <submittedName>
        <fullName evidence="2">Transposase</fullName>
    </submittedName>
</protein>
<accession>A0ABV4R6L0</accession>
<comment type="caution">
    <text evidence="2">The sequence shown here is derived from an EMBL/GenBank/DDBJ whole genome shotgun (WGS) entry which is preliminary data.</text>
</comment>
<reference evidence="2 3" key="1">
    <citation type="submission" date="2023-11" db="EMBL/GenBank/DDBJ databases">
        <title>Actinomadura monticuli sp. nov., isolated from volcanic ash.</title>
        <authorList>
            <person name="Lee S.D."/>
            <person name="Yang H."/>
            <person name="Kim I.S."/>
        </authorList>
    </citation>
    <scope>NUCLEOTIDE SEQUENCE [LARGE SCALE GENOMIC DNA]</scope>
    <source>
        <strain evidence="2 3">DSM 45346</strain>
    </source>
</reference>
<dbReference type="EMBL" id="JAXCEH010000026">
    <property type="protein sequence ID" value="MFA1558004.1"/>
    <property type="molecule type" value="Genomic_DNA"/>
</dbReference>
<name>A0ABV4R6L0_9ACTN</name>
<gene>
    <name evidence="2" type="ORF">SM436_30330</name>
</gene>
<proteinExistence type="predicted"/>
<dbReference type="PANTHER" id="PTHR33627:SF1">
    <property type="entry name" value="TRANSPOSASE"/>
    <property type="match status" value="1"/>
</dbReference>
<keyword evidence="3" id="KW-1185">Reference proteome</keyword>
<organism evidence="2 3">
    <name type="scientific">Actinomadura chokoriensis</name>
    <dbReference type="NCBI Taxonomy" id="454156"/>
    <lineage>
        <taxon>Bacteria</taxon>
        <taxon>Bacillati</taxon>
        <taxon>Actinomycetota</taxon>
        <taxon>Actinomycetes</taxon>
        <taxon>Streptosporangiales</taxon>
        <taxon>Thermomonosporaceae</taxon>
        <taxon>Actinomadura</taxon>
    </lineage>
</organism>
<dbReference type="InterPro" id="IPR038721">
    <property type="entry name" value="IS701-like_DDE_dom"/>
</dbReference>
<evidence type="ECO:0000313" key="3">
    <source>
        <dbReference type="Proteomes" id="UP001569904"/>
    </source>
</evidence>
<dbReference type="Proteomes" id="UP001569904">
    <property type="component" value="Unassembled WGS sequence"/>
</dbReference>
<dbReference type="Pfam" id="PF13546">
    <property type="entry name" value="DDE_5"/>
    <property type="match status" value="1"/>
</dbReference>
<evidence type="ECO:0000259" key="1">
    <source>
        <dbReference type="Pfam" id="PF13546"/>
    </source>
</evidence>
<sequence>MTNCQIGVFCSYVNPDRARVPINRELYVPRSWFTDPDRLADAGVPDAAVFSTKPELAWRMIERAAEDPLLVFGWVTGDEAYGNNTALRARCRARAAGVLI</sequence>
<feature type="domain" description="Transposase IS701-like DDE" evidence="1">
    <location>
        <begin position="2"/>
        <end position="96"/>
    </location>
</feature>
<dbReference type="InterPro" id="IPR039365">
    <property type="entry name" value="IS701-like"/>
</dbReference>
<dbReference type="PANTHER" id="PTHR33627">
    <property type="entry name" value="TRANSPOSASE"/>
    <property type="match status" value="1"/>
</dbReference>